<dbReference type="InterPro" id="IPR009057">
    <property type="entry name" value="Homeodomain-like_sf"/>
</dbReference>
<dbReference type="SUPFAM" id="SSF46689">
    <property type="entry name" value="Homeodomain-like"/>
    <property type="match status" value="1"/>
</dbReference>
<keyword evidence="5" id="KW-1185">Reference proteome</keyword>
<feature type="domain" description="HTH-type transcriptional regulator MT1864/Rv1816-like C-terminal" evidence="3">
    <location>
        <begin position="85"/>
        <end position="178"/>
    </location>
</feature>
<dbReference type="AlphaFoldDB" id="A0A4Y8KN66"/>
<keyword evidence="2" id="KW-0804">Transcription</keyword>
<evidence type="ECO:0000313" key="5">
    <source>
        <dbReference type="Proteomes" id="UP000298218"/>
    </source>
</evidence>
<protein>
    <submittedName>
        <fullName evidence="4">TetR/AcrR family transcriptional regulator</fullName>
    </submittedName>
</protein>
<dbReference type="Gene3D" id="1.10.357.10">
    <property type="entry name" value="Tetracycline Repressor, domain 2"/>
    <property type="match status" value="1"/>
</dbReference>
<gene>
    <name evidence="4" type="ORF">E3T53_13345</name>
</gene>
<accession>A0A4Y8KN66</accession>
<evidence type="ECO:0000259" key="3">
    <source>
        <dbReference type="Pfam" id="PF13305"/>
    </source>
</evidence>
<dbReference type="SUPFAM" id="SSF48498">
    <property type="entry name" value="Tetracyclin repressor-like, C-terminal domain"/>
    <property type="match status" value="1"/>
</dbReference>
<evidence type="ECO:0000256" key="1">
    <source>
        <dbReference type="ARBA" id="ARBA00023015"/>
    </source>
</evidence>
<dbReference type="EMBL" id="SOHQ01000036">
    <property type="protein sequence ID" value="TFD76569.1"/>
    <property type="molecule type" value="Genomic_DNA"/>
</dbReference>
<sequence>MPRPRLNTAMVVDHAAQMLDERGSAGFNLAALAESLDVRIPSLYKHIEGMPGLRRGIMIQAKASLAHALGQAAIGRSRDDAIERMSFAYRRWALEHPGQYPMTVHAPAPGDDEDLKVSSAIADVVYNVLAGYDLRDDDAVDATRFLRSALHGFVALETSGGFELPVDLERSFMRLVTSVVTALASWSGS</sequence>
<organism evidence="4 5">
    <name type="scientific">Cryobacterium psychrophilum</name>
    <dbReference type="NCBI Taxonomy" id="41988"/>
    <lineage>
        <taxon>Bacteria</taxon>
        <taxon>Bacillati</taxon>
        <taxon>Actinomycetota</taxon>
        <taxon>Actinomycetes</taxon>
        <taxon>Micrococcales</taxon>
        <taxon>Microbacteriaceae</taxon>
        <taxon>Cryobacterium</taxon>
    </lineage>
</organism>
<evidence type="ECO:0000256" key="2">
    <source>
        <dbReference type="ARBA" id="ARBA00023163"/>
    </source>
</evidence>
<comment type="caution">
    <text evidence="4">The sequence shown here is derived from an EMBL/GenBank/DDBJ whole genome shotgun (WGS) entry which is preliminary data.</text>
</comment>
<dbReference type="Pfam" id="PF13305">
    <property type="entry name" value="TetR_C_33"/>
    <property type="match status" value="1"/>
</dbReference>
<proteinExistence type="predicted"/>
<reference evidence="4 5" key="1">
    <citation type="submission" date="2019-03" db="EMBL/GenBank/DDBJ databases">
        <title>Genomics of glacier-inhabiting Cryobacterium strains.</title>
        <authorList>
            <person name="Liu Q."/>
            <person name="Xin Y.-H."/>
        </authorList>
    </citation>
    <scope>NUCLEOTIDE SEQUENCE [LARGE SCALE GENOMIC DNA]</scope>
    <source>
        <strain evidence="4 5">CGMCC 1.4292</strain>
    </source>
</reference>
<dbReference type="Proteomes" id="UP000298218">
    <property type="component" value="Unassembled WGS sequence"/>
</dbReference>
<dbReference type="OrthoDB" id="71867at2"/>
<dbReference type="InterPro" id="IPR025996">
    <property type="entry name" value="MT1864/Rv1816-like_C"/>
</dbReference>
<evidence type="ECO:0000313" key="4">
    <source>
        <dbReference type="EMBL" id="TFD76569.1"/>
    </source>
</evidence>
<keyword evidence="1" id="KW-0805">Transcription regulation</keyword>
<dbReference type="InterPro" id="IPR036271">
    <property type="entry name" value="Tet_transcr_reg_TetR-rel_C_sf"/>
</dbReference>
<name>A0A4Y8KN66_9MICO</name>
<dbReference type="Gene3D" id="1.10.10.60">
    <property type="entry name" value="Homeodomain-like"/>
    <property type="match status" value="1"/>
</dbReference>